<dbReference type="RefSeq" id="WP_129340956.1">
    <property type="nucleotide sequence ID" value="NZ_JACIDD010000001.1"/>
</dbReference>
<dbReference type="OrthoDB" id="6312934at2"/>
<dbReference type="Pfam" id="PF05926">
    <property type="entry name" value="Phage_GPL"/>
    <property type="match status" value="1"/>
</dbReference>
<evidence type="ECO:0000313" key="2">
    <source>
        <dbReference type="Proteomes" id="UP000292347"/>
    </source>
</evidence>
<evidence type="ECO:0000313" key="1">
    <source>
        <dbReference type="EMBL" id="RXZ35181.1"/>
    </source>
</evidence>
<comment type="caution">
    <text evidence="1">The sequence shown here is derived from an EMBL/GenBank/DDBJ whole genome shotgun (WGS) entry which is preliminary data.</text>
</comment>
<proteinExistence type="predicted"/>
<dbReference type="AlphaFoldDB" id="A0A4Q2J0X0"/>
<organism evidence="1 2">
    <name type="scientific">Sphingomonas desiccabilis</name>
    <dbReference type="NCBI Taxonomy" id="429134"/>
    <lineage>
        <taxon>Bacteria</taxon>
        <taxon>Pseudomonadati</taxon>
        <taxon>Pseudomonadota</taxon>
        <taxon>Alphaproteobacteria</taxon>
        <taxon>Sphingomonadales</taxon>
        <taxon>Sphingomonadaceae</taxon>
        <taxon>Sphingomonas</taxon>
    </lineage>
</organism>
<dbReference type="Proteomes" id="UP000292347">
    <property type="component" value="Unassembled WGS sequence"/>
</dbReference>
<dbReference type="InterPro" id="IPR009225">
    <property type="entry name" value="Phage_head_completion_GpL"/>
</dbReference>
<accession>A0A4Q2J0X0</accession>
<reference evidence="1 2" key="1">
    <citation type="submission" date="2019-01" db="EMBL/GenBank/DDBJ databases">
        <title>Sphingomonas mucosissima sp. nov. and Sphingomonas desiccabilis sp. nov., from biological soil crusts in the Colorado Plateau, USA.</title>
        <authorList>
            <person name="Zhu D."/>
        </authorList>
    </citation>
    <scope>NUCLEOTIDE SEQUENCE [LARGE SCALE GENOMIC DNA]</scope>
    <source>
        <strain evidence="1 2">CP1D</strain>
    </source>
</reference>
<dbReference type="EMBL" id="SDPT01000001">
    <property type="protein sequence ID" value="RXZ35181.1"/>
    <property type="molecule type" value="Genomic_DNA"/>
</dbReference>
<gene>
    <name evidence="1" type="ORF">EO081_05975</name>
</gene>
<keyword evidence="2" id="KW-1185">Reference proteome</keyword>
<sequence length="161" mass="17605">MTGFGCVGSVVPDAVDTVEAIIDDPWYPAIDPAQLRREHRLGDVAKVTPERLRAAILEALISIDNQIGVWAMRQTAAGYESLADVPARKFDGESRLVISFRRAIGALTKLELIERLRDLDTTSAGDRDATALDPSIGELRRDAVHAIRDILGTTRTTVELI</sequence>
<protein>
    <submittedName>
        <fullName evidence="1">Head completion/stabilization protein</fullName>
    </submittedName>
</protein>
<name>A0A4Q2J0X0_9SPHN</name>